<dbReference type="GO" id="GO:0008887">
    <property type="term" value="F:glycerate kinase activity"/>
    <property type="evidence" value="ECO:0007669"/>
    <property type="project" value="InterPro"/>
</dbReference>
<dbReference type="OrthoDB" id="9766552at2"/>
<evidence type="ECO:0000259" key="1">
    <source>
        <dbReference type="Pfam" id="PF05161"/>
    </source>
</evidence>
<dbReference type="InterPro" id="IPR038614">
    <property type="entry name" value="GK_N_sf"/>
</dbReference>
<dbReference type="Pfam" id="PF13660">
    <property type="entry name" value="DUF4147"/>
    <property type="match status" value="1"/>
</dbReference>
<dbReference type="PANTHER" id="PTHR12227:SF0">
    <property type="entry name" value="GLYCERATE KINASE"/>
    <property type="match status" value="1"/>
</dbReference>
<name>A0A1U9K1L2_9BURK</name>
<dbReference type="STRING" id="643674.PAEH1_10825"/>
<evidence type="ECO:0000313" key="4">
    <source>
        <dbReference type="Proteomes" id="UP000189369"/>
    </source>
</evidence>
<dbReference type="InterPro" id="IPR007835">
    <property type="entry name" value="MOFRL"/>
</dbReference>
<evidence type="ECO:0000259" key="2">
    <source>
        <dbReference type="Pfam" id="PF13660"/>
    </source>
</evidence>
<dbReference type="SUPFAM" id="SSF82544">
    <property type="entry name" value="GckA/TtuD-like"/>
    <property type="match status" value="1"/>
</dbReference>
<dbReference type="InterPro" id="IPR039760">
    <property type="entry name" value="MOFRL_protein"/>
</dbReference>
<feature type="domain" description="MOFRL-associated" evidence="2">
    <location>
        <begin position="12"/>
        <end position="231"/>
    </location>
</feature>
<dbReference type="GO" id="GO:0005737">
    <property type="term" value="C:cytoplasm"/>
    <property type="evidence" value="ECO:0007669"/>
    <property type="project" value="TreeGrafter"/>
</dbReference>
<evidence type="ECO:0000313" key="3">
    <source>
        <dbReference type="EMBL" id="AQS51917.1"/>
    </source>
</evidence>
<accession>A0A1U9K1L2</accession>
<protein>
    <submittedName>
        <fullName evidence="3">Glycerate kinase</fullName>
    </submittedName>
</protein>
<keyword evidence="3" id="KW-0418">Kinase</keyword>
<dbReference type="InterPro" id="IPR025286">
    <property type="entry name" value="MOFRL_assoc_dom"/>
</dbReference>
<dbReference type="InterPro" id="IPR037035">
    <property type="entry name" value="GK-like_C_sf"/>
</dbReference>
<dbReference type="FunFam" id="3.40.1480.10:FF:000002">
    <property type="entry name" value="Glycerate kinase"/>
    <property type="match status" value="1"/>
</dbReference>
<keyword evidence="3" id="KW-0808">Transferase</keyword>
<dbReference type="Proteomes" id="UP000189369">
    <property type="component" value="Chromosome"/>
</dbReference>
<gene>
    <name evidence="3" type="ORF">PAEH1_10825</name>
</gene>
<dbReference type="KEGG" id="phn:PAEH1_10825"/>
<dbReference type="Gene3D" id="3.40.50.10180">
    <property type="entry name" value="Glycerate kinase, MOFRL-like N-terminal domain"/>
    <property type="match status" value="1"/>
</dbReference>
<dbReference type="AlphaFoldDB" id="A0A1U9K1L2"/>
<sequence>MNNTTRLLYDGLQAAIQAAQAKFCLPNYLPEPPSGRTVVIGMGKAGAAMAQAFEAHWTGSWDRVQSLVAVPYHSALPTQHIHLVECAHPIPDTASENAAKQMLALVSDLTEQDLVVCLISGGGSALVSLAASGLSLADKQALNNALIRSGASIQEINRVRRHLSAIKGGRLAAACAPARVVNLLISDVPGDDPTCIASGPTVIDPSTCTEALKVLDHYGITVSSAVRSALQHGEWESVKADHPIAKKIQTHLIATPHHALSAARQRFSQAGLPTFYLGDTIEGEAKEVAKVMAGMAQSCSRHAQPYAPPCILLSGGETSVTVKGQGQGGRNVEFLLALLIAVKDQFAITALAADTDGTDGVLPLAGAFITPDTWHKALSLGLDPLEYLHRNDAHTFFQRLDQSITTGPTHTNVNDFRAIFIE</sequence>
<dbReference type="Pfam" id="PF05161">
    <property type="entry name" value="MOFRL"/>
    <property type="match status" value="1"/>
</dbReference>
<feature type="domain" description="MOFRL" evidence="1">
    <location>
        <begin position="310"/>
        <end position="415"/>
    </location>
</feature>
<dbReference type="PANTHER" id="PTHR12227">
    <property type="entry name" value="GLYCERATE KINASE"/>
    <property type="match status" value="1"/>
</dbReference>
<organism evidence="3 4">
    <name type="scientific">Paenalcaligenes hominis</name>
    <dbReference type="NCBI Taxonomy" id="643674"/>
    <lineage>
        <taxon>Bacteria</taxon>
        <taxon>Pseudomonadati</taxon>
        <taxon>Pseudomonadota</taxon>
        <taxon>Betaproteobacteria</taxon>
        <taxon>Burkholderiales</taxon>
        <taxon>Alcaligenaceae</taxon>
        <taxon>Paenalcaligenes</taxon>
    </lineage>
</organism>
<dbReference type="Gene3D" id="3.40.1480.10">
    <property type="entry name" value="MOFRL domain"/>
    <property type="match status" value="1"/>
</dbReference>
<proteinExistence type="predicted"/>
<reference evidence="3 4" key="1">
    <citation type="submission" date="2017-01" db="EMBL/GenBank/DDBJ databases">
        <title>Complete Genome Sequence of Paenalcaligenes hominis, Isolated from a paraplegic Patient with neurogenic bladder.</title>
        <authorList>
            <person name="Mukhopadhyay R."/>
            <person name="Joaquin J."/>
            <person name="Hogue R."/>
            <person name="Kilaru A."/>
            <person name="Jospin G."/>
            <person name="Mars K."/>
            <person name="Eisen J.A."/>
            <person name="Chaturvedi V."/>
        </authorList>
    </citation>
    <scope>NUCLEOTIDE SEQUENCE [LARGE SCALE GENOMIC DNA]</scope>
    <source>
        <strain evidence="3 4">15S00501</strain>
    </source>
</reference>
<dbReference type="EMBL" id="CP019697">
    <property type="protein sequence ID" value="AQS51917.1"/>
    <property type="molecule type" value="Genomic_DNA"/>
</dbReference>